<protein>
    <submittedName>
        <fullName evidence="1">Uncharacterized protein</fullName>
    </submittedName>
</protein>
<evidence type="ECO:0000313" key="1">
    <source>
        <dbReference type="EMBL" id="MDH0687006.1"/>
    </source>
</evidence>
<sequence length="215" mass="24483">MKNPASIWSFPFEKGNALPKDRDMHPVDFEIPHGHQSLFPVVEESRHWYLSVRLQDAATYFLSPRAGSPVELDTAAAEKQLLAGLLNNLPPRVNSITLFGRIMALPEYLHAPAIDYLEHRRVDSIHESQSELISALRSLNQSMGAPVQRGMSVSKMAREVAQAAPGERHRLLKAYRKEHPEHWIEDARKAAEGMIERAQKKLRENPPDSDFDFRF</sequence>
<gene>
    <name evidence="1" type="ORF">N5D09_02755</name>
</gene>
<dbReference type="Proteomes" id="UP001161139">
    <property type="component" value="Unassembled WGS sequence"/>
</dbReference>
<evidence type="ECO:0000313" key="2">
    <source>
        <dbReference type="Proteomes" id="UP001161139"/>
    </source>
</evidence>
<dbReference type="AlphaFoldDB" id="A0ABD4XWA8"/>
<dbReference type="RefSeq" id="WP_172882219.1">
    <property type="nucleotide sequence ID" value="NZ_JAOCDG010000003.1"/>
</dbReference>
<accession>A0ABD4XWA8</accession>
<name>A0ABD4XWA8_STUST</name>
<dbReference type="EMBL" id="JAOCDG010000003">
    <property type="protein sequence ID" value="MDH0687006.1"/>
    <property type="molecule type" value="Genomic_DNA"/>
</dbReference>
<proteinExistence type="predicted"/>
<organism evidence="1 2">
    <name type="scientific">Stutzerimonas stutzeri</name>
    <name type="common">Pseudomonas stutzeri</name>
    <dbReference type="NCBI Taxonomy" id="316"/>
    <lineage>
        <taxon>Bacteria</taxon>
        <taxon>Pseudomonadati</taxon>
        <taxon>Pseudomonadota</taxon>
        <taxon>Gammaproteobacteria</taxon>
        <taxon>Pseudomonadales</taxon>
        <taxon>Pseudomonadaceae</taxon>
        <taxon>Stutzerimonas</taxon>
    </lineage>
</organism>
<reference evidence="1" key="1">
    <citation type="submission" date="2022-09" db="EMBL/GenBank/DDBJ databases">
        <title>Intensive care unit water sources are persistently colonized with multi-drug resistant bacteria and are the site of extensive horizontal gene transfer of antibiotic resistance genes.</title>
        <authorList>
            <person name="Diorio-Toth L."/>
        </authorList>
    </citation>
    <scope>NUCLEOTIDE SEQUENCE</scope>
    <source>
        <strain evidence="1">GD03864</strain>
    </source>
</reference>
<comment type="caution">
    <text evidence="1">The sequence shown here is derived from an EMBL/GenBank/DDBJ whole genome shotgun (WGS) entry which is preliminary data.</text>
</comment>